<protein>
    <submittedName>
        <fullName evidence="1">Uncharacterized protein</fullName>
    </submittedName>
</protein>
<accession>A0A0S3S8L2</accession>
<proteinExistence type="predicted"/>
<feature type="non-terminal residue" evidence="1">
    <location>
        <position position="1"/>
    </location>
</feature>
<gene>
    <name evidence="1" type="primary">Vigan.06G003800</name>
    <name evidence="1" type="ORF">VIGAN_06003800</name>
</gene>
<evidence type="ECO:0000313" key="1">
    <source>
        <dbReference type="EMBL" id="BAT89155.1"/>
    </source>
</evidence>
<keyword evidence="2" id="KW-1185">Reference proteome</keyword>
<dbReference type="EMBL" id="AP015039">
    <property type="protein sequence ID" value="BAT89155.1"/>
    <property type="molecule type" value="Genomic_DNA"/>
</dbReference>
<name>A0A0S3S8L2_PHAAN</name>
<reference evidence="1 2" key="1">
    <citation type="journal article" date="2015" name="Sci. Rep.">
        <title>The power of single molecule real-time sequencing technology in the de novo assembly of a eukaryotic genome.</title>
        <authorList>
            <person name="Sakai H."/>
            <person name="Naito K."/>
            <person name="Ogiso-Tanaka E."/>
            <person name="Takahashi Y."/>
            <person name="Iseki K."/>
            <person name="Muto C."/>
            <person name="Satou K."/>
            <person name="Teruya K."/>
            <person name="Shiroma A."/>
            <person name="Shimoji M."/>
            <person name="Hirano T."/>
            <person name="Itoh T."/>
            <person name="Kaga A."/>
            <person name="Tomooka N."/>
        </authorList>
    </citation>
    <scope>NUCLEOTIDE SEQUENCE [LARGE SCALE GENOMIC DNA]</scope>
    <source>
        <strain evidence="2">cv. Shumari</strain>
    </source>
</reference>
<dbReference type="Proteomes" id="UP000291084">
    <property type="component" value="Chromosome 6"/>
</dbReference>
<dbReference type="AlphaFoldDB" id="A0A0S3S8L2"/>
<organism evidence="1 2">
    <name type="scientific">Vigna angularis var. angularis</name>
    <dbReference type="NCBI Taxonomy" id="157739"/>
    <lineage>
        <taxon>Eukaryota</taxon>
        <taxon>Viridiplantae</taxon>
        <taxon>Streptophyta</taxon>
        <taxon>Embryophyta</taxon>
        <taxon>Tracheophyta</taxon>
        <taxon>Spermatophyta</taxon>
        <taxon>Magnoliopsida</taxon>
        <taxon>eudicotyledons</taxon>
        <taxon>Gunneridae</taxon>
        <taxon>Pentapetalae</taxon>
        <taxon>rosids</taxon>
        <taxon>fabids</taxon>
        <taxon>Fabales</taxon>
        <taxon>Fabaceae</taxon>
        <taxon>Papilionoideae</taxon>
        <taxon>50 kb inversion clade</taxon>
        <taxon>NPAAA clade</taxon>
        <taxon>indigoferoid/millettioid clade</taxon>
        <taxon>Phaseoleae</taxon>
        <taxon>Vigna</taxon>
    </lineage>
</organism>
<sequence length="75" mass="8473">VILIPSFPLSNFPSMRWCLWKGSSTIDTWRSSASLHTSSYKDGKEDTALLWWTRIFVSAVKVSKELLISTTSLPP</sequence>
<evidence type="ECO:0000313" key="2">
    <source>
        <dbReference type="Proteomes" id="UP000291084"/>
    </source>
</evidence>